<keyword evidence="2" id="KW-0812">Transmembrane</keyword>
<name>A0A559TE09_9HYPH</name>
<keyword evidence="2" id="KW-1133">Transmembrane helix</keyword>
<feature type="transmembrane region" description="Helical" evidence="2">
    <location>
        <begin position="44"/>
        <end position="64"/>
    </location>
</feature>
<feature type="compositionally biased region" description="Basic residues" evidence="1">
    <location>
        <begin position="143"/>
        <end position="152"/>
    </location>
</feature>
<feature type="region of interest" description="Disordered" evidence="1">
    <location>
        <begin position="109"/>
        <end position="152"/>
    </location>
</feature>
<protein>
    <recommendedName>
        <fullName evidence="5">Phage holin</fullName>
    </recommendedName>
</protein>
<keyword evidence="2" id="KW-0472">Membrane</keyword>
<accession>A0A559TE09</accession>
<comment type="caution">
    <text evidence="3">The sequence shown here is derived from an EMBL/GenBank/DDBJ whole genome shotgun (WGS) entry which is preliminary data.</text>
</comment>
<dbReference type="Proteomes" id="UP000319824">
    <property type="component" value="Unassembled WGS sequence"/>
</dbReference>
<organism evidence="3 4">
    <name type="scientific">Rhizobium mongolense USDA 1844</name>
    <dbReference type="NCBI Taxonomy" id="1079460"/>
    <lineage>
        <taxon>Bacteria</taxon>
        <taxon>Pseudomonadati</taxon>
        <taxon>Pseudomonadota</taxon>
        <taxon>Alphaproteobacteria</taxon>
        <taxon>Hyphomicrobiales</taxon>
        <taxon>Rhizobiaceae</taxon>
        <taxon>Rhizobium/Agrobacterium group</taxon>
        <taxon>Rhizobium</taxon>
    </lineage>
</organism>
<feature type="transmembrane region" description="Helical" evidence="2">
    <location>
        <begin position="70"/>
        <end position="88"/>
    </location>
</feature>
<evidence type="ECO:0000256" key="2">
    <source>
        <dbReference type="SAM" id="Phobius"/>
    </source>
</evidence>
<feature type="transmembrane region" description="Helical" evidence="2">
    <location>
        <begin position="6"/>
        <end position="32"/>
    </location>
</feature>
<gene>
    <name evidence="3" type="ORF">BCL32_1018</name>
</gene>
<proteinExistence type="predicted"/>
<reference evidence="3 4" key="1">
    <citation type="submission" date="2019-06" db="EMBL/GenBank/DDBJ databases">
        <title>Pac Bio to generate improved reference genome sequences for organisms with transposon mutant libraries (support for FEBA project).</title>
        <authorList>
            <person name="Blow M."/>
        </authorList>
    </citation>
    <scope>NUCLEOTIDE SEQUENCE [LARGE SCALE GENOMIC DNA]</scope>
    <source>
        <strain evidence="3 4">USDA 1844</strain>
    </source>
</reference>
<dbReference type="AlphaFoldDB" id="A0A559TE09"/>
<sequence>MLESVTAFLISLGINPTHVTAGLAGALVRSLLNKGASKWEKISGGFVGTLCAAYLTPLVVQWMALDISQFSTINAVAFGIGIVGMSLAEGAVRMAQSWAEKPRLPSEASLKGLAEAVNPQDEGPIEPTPIDIPEEEKPEPKAPVRRKSRRQV</sequence>
<dbReference type="RefSeq" id="WP_022717910.1">
    <property type="nucleotide sequence ID" value="NZ_ATTQ01000019.1"/>
</dbReference>
<evidence type="ECO:0000256" key="1">
    <source>
        <dbReference type="SAM" id="MobiDB-lite"/>
    </source>
</evidence>
<dbReference type="EMBL" id="VISO01000002">
    <property type="protein sequence ID" value="TVZ72831.1"/>
    <property type="molecule type" value="Genomic_DNA"/>
</dbReference>
<evidence type="ECO:0000313" key="4">
    <source>
        <dbReference type="Proteomes" id="UP000319824"/>
    </source>
</evidence>
<evidence type="ECO:0000313" key="3">
    <source>
        <dbReference type="EMBL" id="TVZ72831.1"/>
    </source>
</evidence>
<evidence type="ECO:0008006" key="5">
    <source>
        <dbReference type="Google" id="ProtNLM"/>
    </source>
</evidence>